<dbReference type="InterPro" id="IPR001005">
    <property type="entry name" value="SANT/Myb"/>
</dbReference>
<feature type="compositionally biased region" description="Basic and acidic residues" evidence="9">
    <location>
        <begin position="1105"/>
        <end position="1114"/>
    </location>
</feature>
<keyword evidence="3" id="KW-0227">DNA damage</keyword>
<evidence type="ECO:0000256" key="6">
    <source>
        <dbReference type="ARBA" id="ARBA00023242"/>
    </source>
</evidence>
<dbReference type="SMART" id="SM00717">
    <property type="entry name" value="SANT"/>
    <property type="match status" value="1"/>
</dbReference>
<gene>
    <name evidence="13" type="ORF">HMN09_00039000</name>
</gene>
<keyword evidence="5" id="KW-0234">DNA repair</keyword>
<dbReference type="SUPFAM" id="SSF46689">
    <property type="entry name" value="Homeodomain-like"/>
    <property type="match status" value="1"/>
</dbReference>
<keyword evidence="6" id="KW-0539">Nucleus</keyword>
<keyword evidence="4" id="KW-0156">Chromatin regulator</keyword>
<evidence type="ECO:0000256" key="2">
    <source>
        <dbReference type="ARBA" id="ARBA00008913"/>
    </source>
</evidence>
<feature type="compositionally biased region" description="Low complexity" evidence="9">
    <location>
        <begin position="336"/>
        <end position="349"/>
    </location>
</feature>
<protein>
    <recommendedName>
        <fullName evidence="8">Vacuolar import and degradation protein 21</fullName>
    </recommendedName>
</protein>
<feature type="compositionally biased region" description="Basic and acidic residues" evidence="9">
    <location>
        <begin position="691"/>
        <end position="709"/>
    </location>
</feature>
<feature type="compositionally biased region" description="Acidic residues" evidence="9">
    <location>
        <begin position="629"/>
        <end position="638"/>
    </location>
</feature>
<name>A0A8H6TRU3_MYCCL</name>
<dbReference type="PANTHER" id="PTHR46459">
    <property type="entry name" value="E1A-BINDING PROTEIN P400-RELATED"/>
    <property type="match status" value="1"/>
</dbReference>
<comment type="subcellular location">
    <subcellularLocation>
        <location evidence="1">Nucleus</location>
    </subcellularLocation>
</comment>
<dbReference type="GO" id="GO:0006325">
    <property type="term" value="P:chromatin organization"/>
    <property type="evidence" value="ECO:0007669"/>
    <property type="project" value="UniProtKB-KW"/>
</dbReference>
<feature type="compositionally biased region" description="Basic residues" evidence="9">
    <location>
        <begin position="426"/>
        <end position="438"/>
    </location>
</feature>
<evidence type="ECO:0000259" key="10">
    <source>
        <dbReference type="PROSITE" id="PS50090"/>
    </source>
</evidence>
<feature type="compositionally biased region" description="Polar residues" evidence="9">
    <location>
        <begin position="131"/>
        <end position="142"/>
    </location>
</feature>
<dbReference type="PROSITE" id="PS51294">
    <property type="entry name" value="HTH_MYB"/>
    <property type="match status" value="1"/>
</dbReference>
<feature type="region of interest" description="Disordered" evidence="9">
    <location>
        <begin position="85"/>
        <end position="151"/>
    </location>
</feature>
<dbReference type="OrthoDB" id="5364245at2759"/>
<feature type="compositionally biased region" description="Polar residues" evidence="9">
    <location>
        <begin position="1182"/>
        <end position="1192"/>
    </location>
</feature>
<comment type="caution">
    <text evidence="13">The sequence shown here is derived from an EMBL/GenBank/DDBJ whole genome shotgun (WGS) entry which is preliminary data.</text>
</comment>
<evidence type="ECO:0000313" key="13">
    <source>
        <dbReference type="EMBL" id="KAF7322605.1"/>
    </source>
</evidence>
<comment type="similarity">
    <text evidence="2">Belongs to the EAF1 family.</text>
</comment>
<feature type="region of interest" description="Disordered" evidence="9">
    <location>
        <begin position="923"/>
        <end position="955"/>
    </location>
</feature>
<feature type="compositionally biased region" description="Polar residues" evidence="9">
    <location>
        <begin position="722"/>
        <end position="733"/>
    </location>
</feature>
<feature type="domain" description="Myb-like" evidence="10">
    <location>
        <begin position="960"/>
        <end position="1011"/>
    </location>
</feature>
<accession>A0A8H6TRU3</accession>
<dbReference type="GO" id="GO:0005634">
    <property type="term" value="C:nucleus"/>
    <property type="evidence" value="ECO:0007669"/>
    <property type="project" value="UniProtKB-SubCell"/>
</dbReference>
<evidence type="ECO:0000256" key="4">
    <source>
        <dbReference type="ARBA" id="ARBA00022853"/>
    </source>
</evidence>
<reference evidence="13" key="1">
    <citation type="submission" date="2020-05" db="EMBL/GenBank/DDBJ databases">
        <title>Mycena genomes resolve the evolution of fungal bioluminescence.</title>
        <authorList>
            <person name="Tsai I.J."/>
        </authorList>
    </citation>
    <scope>NUCLEOTIDE SEQUENCE</scope>
    <source>
        <strain evidence="13">110903Hualien_Pintung</strain>
    </source>
</reference>
<feature type="compositionally biased region" description="Low complexity" evidence="9">
    <location>
        <begin position="1207"/>
        <end position="1220"/>
    </location>
</feature>
<feature type="compositionally biased region" description="Polar residues" evidence="9">
    <location>
        <begin position="229"/>
        <end position="241"/>
    </location>
</feature>
<feature type="region of interest" description="Disordered" evidence="9">
    <location>
        <begin position="1009"/>
        <end position="1055"/>
    </location>
</feature>
<dbReference type="PROSITE" id="PS51204">
    <property type="entry name" value="HSA"/>
    <property type="match status" value="1"/>
</dbReference>
<dbReference type="InterPro" id="IPR017930">
    <property type="entry name" value="Myb_dom"/>
</dbReference>
<keyword evidence="14" id="KW-1185">Reference proteome</keyword>
<feature type="compositionally biased region" description="Low complexity" evidence="9">
    <location>
        <begin position="242"/>
        <end position="256"/>
    </location>
</feature>
<dbReference type="GO" id="GO:0003682">
    <property type="term" value="F:chromatin binding"/>
    <property type="evidence" value="ECO:0007669"/>
    <property type="project" value="TreeGrafter"/>
</dbReference>
<dbReference type="Gene3D" id="1.10.10.60">
    <property type="entry name" value="Homeodomain-like"/>
    <property type="match status" value="1"/>
</dbReference>
<dbReference type="InterPro" id="IPR014012">
    <property type="entry name" value="HSA_dom"/>
</dbReference>
<feature type="region of interest" description="Disordered" evidence="9">
    <location>
        <begin position="218"/>
        <end position="314"/>
    </location>
</feature>
<dbReference type="PROSITE" id="PS50090">
    <property type="entry name" value="MYB_LIKE"/>
    <property type="match status" value="1"/>
</dbReference>
<feature type="region of interest" description="Disordered" evidence="9">
    <location>
        <begin position="336"/>
        <end position="363"/>
    </location>
</feature>
<feature type="region of interest" description="Disordered" evidence="9">
    <location>
        <begin position="609"/>
        <end position="643"/>
    </location>
</feature>
<feature type="region of interest" description="Disordered" evidence="9">
    <location>
        <begin position="817"/>
        <end position="849"/>
    </location>
</feature>
<dbReference type="PANTHER" id="PTHR46459:SF1">
    <property type="entry name" value="E1A-BINDING PROTEIN P400"/>
    <property type="match status" value="1"/>
</dbReference>
<feature type="region of interest" description="Disordered" evidence="9">
    <location>
        <begin position="657"/>
        <end position="754"/>
    </location>
</feature>
<evidence type="ECO:0000256" key="5">
    <source>
        <dbReference type="ARBA" id="ARBA00023204"/>
    </source>
</evidence>
<dbReference type="SMART" id="SM00573">
    <property type="entry name" value="HSA"/>
    <property type="match status" value="1"/>
</dbReference>
<evidence type="ECO:0000256" key="9">
    <source>
        <dbReference type="SAM" id="MobiDB-lite"/>
    </source>
</evidence>
<feature type="domain" description="HSA" evidence="11">
    <location>
        <begin position="514"/>
        <end position="597"/>
    </location>
</feature>
<comment type="function">
    <text evidence="7">Component of the NuA4 histone acetyltransferase complex which is involved in transcriptional activation of selected genes principally by acetylation of nucleosomal histone H4 and H2A. The NuA4 complex is also involved in DNA repair.</text>
</comment>
<feature type="region of interest" description="Disordered" evidence="9">
    <location>
        <begin position="381"/>
        <end position="401"/>
    </location>
</feature>
<evidence type="ECO:0000256" key="3">
    <source>
        <dbReference type="ARBA" id="ARBA00022763"/>
    </source>
</evidence>
<evidence type="ECO:0000259" key="11">
    <source>
        <dbReference type="PROSITE" id="PS51204"/>
    </source>
</evidence>
<evidence type="ECO:0000256" key="8">
    <source>
        <dbReference type="ARBA" id="ARBA00029670"/>
    </source>
</evidence>
<feature type="compositionally biased region" description="Basic and acidic residues" evidence="9">
    <location>
        <begin position="1009"/>
        <end position="1024"/>
    </location>
</feature>
<evidence type="ECO:0000313" key="14">
    <source>
        <dbReference type="Proteomes" id="UP000613580"/>
    </source>
</evidence>
<evidence type="ECO:0000256" key="1">
    <source>
        <dbReference type="ARBA" id="ARBA00004123"/>
    </source>
</evidence>
<feature type="compositionally biased region" description="Pro residues" evidence="9">
    <location>
        <begin position="97"/>
        <end position="112"/>
    </location>
</feature>
<organism evidence="13 14">
    <name type="scientific">Mycena chlorophos</name>
    <name type="common">Agaric fungus</name>
    <name type="synonym">Agaricus chlorophos</name>
    <dbReference type="NCBI Taxonomy" id="658473"/>
    <lineage>
        <taxon>Eukaryota</taxon>
        <taxon>Fungi</taxon>
        <taxon>Dikarya</taxon>
        <taxon>Basidiomycota</taxon>
        <taxon>Agaricomycotina</taxon>
        <taxon>Agaricomycetes</taxon>
        <taxon>Agaricomycetidae</taxon>
        <taxon>Agaricales</taxon>
        <taxon>Marasmiineae</taxon>
        <taxon>Mycenaceae</taxon>
        <taxon>Mycena</taxon>
    </lineage>
</organism>
<evidence type="ECO:0000259" key="12">
    <source>
        <dbReference type="PROSITE" id="PS51294"/>
    </source>
</evidence>
<sequence length="1353" mass="147191">MDDASRDAFVEDRIAQLQVISERRNALLRQMYYMVHRRDTMGSLIRLEENDGDEGLEAFMDQFDLGKHPDTGTIDHFDHTQLAAALSSRESSEPEPMQSPPAQRPVSPPKPAAVPQSESEDELDLIGTPGGTRTQSRASSSEVGGVQQHPPSAKYIAVQRADGEEPQAVAVVAVGGSTNGDRNQGVAEPLPIVLEGPSGNEDDVRERGLAADEAAKADLARAKVAEASSHGTQEQPSSGQVELTPPTTTQLEPESLAASIPPPTQSVPDALSAQDVEMTTATLESKAPPTPSSDGESMVIDDDEEEVEKAAHAPASVVVPPVPVVVPATPVIAQQPVPATPSTPKTPASIPQPPTTVTPRSTVLTPEATPVVAPPVAMDVSAASKPDEPATAAPTPGKVAASHLHGFEPNYTLPPLKIMSADFSRKSKPGKQLRKHKDKNGAGGKEKDDWAPLGVSRWGALLRANPVHTKLARAPKCLSTRDWGVAMSEIRLVRALDRIEMLKEDGRWSFRQPKKQRGVGGLNKTHWDYLLDEMKWMRTDFREERKWKLALAYNISTAVLEWHCFSTHAERVAEGICVGWRRPKVDEADQEQPPAEIEDPLGMEEEMDISMEEEPPSAPVTRSLLVDYGSDDDDDDEQEKQSVVDALEPASALEEALDAAEKNESVPPDSGFQVEFKRDSEDPTSAASDPDGVKMEVDEDSQKAVVKTEEVDEPSQPLGLKDSSSNPSLSQTEIVAAEPGAPSAPPPVKSSSKNNIYAPLREYLAYADPTKLFLDSRDVEEAMKNVKLDGVSVDAALLHGDLSHIFPDLPPFAMTDIPGSTAAAAPEGRPKRSEKRGDRDDPNKRAEETTYTKLFPVGRFMHSKPTLVGPLQPAKRWKNGEWIPAEDCPAFDVDTPPVKIQDSLSELFNAKFTIPPKSVWLEQQKEKENREREAREREAKERQEPYEAKEPPKRTSTHIWTAVDDNLLRSLVDKYPNNWPLIAECYNSAHVSISTDTRTARDCHDRWKDLAPRPIEPPRGEDPAGPRGVKRLASASISGPSPVASGSDAKKRRRHHFIVDSIRKVGKKRAELAQKVLSQQRKPSAIHETHAQYTRLPKYTPAELSRMKVDKEAQELTAARRKHEELSRAAQQQQRLSVGNAGAPGAPQPQPGQPQAAPQQTPHPTGTPVAQPAQPVPIQQPTNGAAPSTAASQAPMPVSQQQPPTPQQQQAAAMLQAHQQRLAAAARQGLPIAGQQRVASPMTAAARMQMTPQMIQERMRQQAAAAQQTLIHHQQQQALLAQQAVANQVNGAGAVNGARAGTSSPRPGAAQANPMQRQYMNVPGLQNYTPEQIAQILQMANQTPSQLHQQPRQ</sequence>
<feature type="region of interest" description="Disordered" evidence="9">
    <location>
        <begin position="424"/>
        <end position="449"/>
    </location>
</feature>
<evidence type="ECO:0000256" key="7">
    <source>
        <dbReference type="ARBA" id="ARBA00025178"/>
    </source>
</evidence>
<dbReference type="GO" id="GO:0006281">
    <property type="term" value="P:DNA repair"/>
    <property type="evidence" value="ECO:0007669"/>
    <property type="project" value="UniProtKB-KW"/>
</dbReference>
<dbReference type="EMBL" id="JACAZE010000001">
    <property type="protein sequence ID" value="KAF7322605.1"/>
    <property type="molecule type" value="Genomic_DNA"/>
</dbReference>
<dbReference type="Pfam" id="PF07529">
    <property type="entry name" value="HSA"/>
    <property type="match status" value="1"/>
</dbReference>
<dbReference type="GO" id="GO:0035267">
    <property type="term" value="C:NuA4 histone acetyltransferase complex"/>
    <property type="evidence" value="ECO:0007669"/>
    <property type="project" value="TreeGrafter"/>
</dbReference>
<feature type="domain" description="HTH myb-type" evidence="12">
    <location>
        <begin position="960"/>
        <end position="1015"/>
    </location>
</feature>
<feature type="region of interest" description="Disordered" evidence="9">
    <location>
        <begin position="1076"/>
        <end position="1220"/>
    </location>
</feature>
<dbReference type="InterPro" id="IPR009057">
    <property type="entry name" value="Homeodomain-like_sf"/>
</dbReference>
<feature type="compositionally biased region" description="Basic and acidic residues" evidence="9">
    <location>
        <begin position="828"/>
        <end position="849"/>
    </location>
</feature>
<feature type="compositionally biased region" description="Basic and acidic residues" evidence="9">
    <location>
        <begin position="923"/>
        <end position="953"/>
    </location>
</feature>
<feature type="compositionally biased region" description="Low complexity" evidence="9">
    <location>
        <begin position="1153"/>
        <end position="1181"/>
    </location>
</feature>
<proteinExistence type="inferred from homology"/>
<feature type="region of interest" description="Disordered" evidence="9">
    <location>
        <begin position="176"/>
        <end position="205"/>
    </location>
</feature>
<dbReference type="CDD" id="cd00167">
    <property type="entry name" value="SANT"/>
    <property type="match status" value="1"/>
</dbReference>
<dbReference type="Proteomes" id="UP000613580">
    <property type="component" value="Unassembled WGS sequence"/>
</dbReference>
<dbReference type="Pfam" id="PF13921">
    <property type="entry name" value="Myb_DNA-bind_6"/>
    <property type="match status" value="1"/>
</dbReference>